<organism evidence="1 2">
    <name type="scientific">Melastoma candidum</name>
    <dbReference type="NCBI Taxonomy" id="119954"/>
    <lineage>
        <taxon>Eukaryota</taxon>
        <taxon>Viridiplantae</taxon>
        <taxon>Streptophyta</taxon>
        <taxon>Embryophyta</taxon>
        <taxon>Tracheophyta</taxon>
        <taxon>Spermatophyta</taxon>
        <taxon>Magnoliopsida</taxon>
        <taxon>eudicotyledons</taxon>
        <taxon>Gunneridae</taxon>
        <taxon>Pentapetalae</taxon>
        <taxon>rosids</taxon>
        <taxon>malvids</taxon>
        <taxon>Myrtales</taxon>
        <taxon>Melastomataceae</taxon>
        <taxon>Melastomatoideae</taxon>
        <taxon>Melastomateae</taxon>
        <taxon>Melastoma</taxon>
    </lineage>
</organism>
<reference evidence="2" key="1">
    <citation type="journal article" date="2023" name="Front. Plant Sci.">
        <title>Chromosomal-level genome assembly of Melastoma candidum provides insights into trichome evolution.</title>
        <authorList>
            <person name="Zhong Y."/>
            <person name="Wu W."/>
            <person name="Sun C."/>
            <person name="Zou P."/>
            <person name="Liu Y."/>
            <person name="Dai S."/>
            <person name="Zhou R."/>
        </authorList>
    </citation>
    <scope>NUCLEOTIDE SEQUENCE [LARGE SCALE GENOMIC DNA]</scope>
</reference>
<dbReference type="Proteomes" id="UP001057402">
    <property type="component" value="Chromosome 7"/>
</dbReference>
<evidence type="ECO:0000313" key="2">
    <source>
        <dbReference type="Proteomes" id="UP001057402"/>
    </source>
</evidence>
<accession>A0ACB9NRH4</accession>
<dbReference type="EMBL" id="CM042886">
    <property type="protein sequence ID" value="KAI4339194.1"/>
    <property type="molecule type" value="Genomic_DNA"/>
</dbReference>
<proteinExistence type="predicted"/>
<comment type="caution">
    <text evidence="1">The sequence shown here is derived from an EMBL/GenBank/DDBJ whole genome shotgun (WGS) entry which is preliminary data.</text>
</comment>
<protein>
    <submittedName>
        <fullName evidence="1">Uncharacterized protein</fullName>
    </submittedName>
</protein>
<gene>
    <name evidence="1" type="ORF">MLD38_024158</name>
</gene>
<sequence length="174" mass="18274">MASSTLLLQPPVTARVATVLVRATVLASLVLSLAVMTTDTTTLQVGINLSVEVKFMDVYSYRYMLGTIVIGAAYTLLQIANTIYGICTANQSAGSDGVLLFDFFGDKMVSYFLATGAAAAFGATKDLKAATEGSGSNVDKFFDNGYAAASLLLFSFICCALLSVISSFSLPKNI</sequence>
<name>A0ACB9NRH4_9MYRT</name>
<keyword evidence="2" id="KW-1185">Reference proteome</keyword>
<evidence type="ECO:0000313" key="1">
    <source>
        <dbReference type="EMBL" id="KAI4339194.1"/>
    </source>
</evidence>